<dbReference type="EMBL" id="JANPWB010000016">
    <property type="protein sequence ID" value="KAJ1085953.1"/>
    <property type="molecule type" value="Genomic_DNA"/>
</dbReference>
<dbReference type="Proteomes" id="UP001066276">
    <property type="component" value="Chromosome 12"/>
</dbReference>
<comment type="caution">
    <text evidence="1">The sequence shown here is derived from an EMBL/GenBank/DDBJ whole genome shotgun (WGS) entry which is preliminary data.</text>
</comment>
<keyword evidence="2" id="KW-1185">Reference proteome</keyword>
<accession>A0AAV7L9C8</accession>
<evidence type="ECO:0000313" key="1">
    <source>
        <dbReference type="EMBL" id="KAJ1085953.1"/>
    </source>
</evidence>
<gene>
    <name evidence="1" type="ORF">NDU88_006077</name>
</gene>
<sequence>MDGLEALHGYMLLEVVLPETMETETVESGYGCHRLSRLRWGVSFILSVAGDVVCTEMVVHDGAIVSVVKEEFFISFTVDGLVVDTNNVDVVDEKEEVVDNVVTMVVVIIDNATIYVCVIYGVDNNVFVNGGTLVNGQSARGVEEGFPNE</sequence>
<name>A0AAV7L9C8_PLEWA</name>
<protein>
    <submittedName>
        <fullName evidence="1">Uncharacterized protein</fullName>
    </submittedName>
</protein>
<reference evidence="1" key="1">
    <citation type="journal article" date="2022" name="bioRxiv">
        <title>Sequencing and chromosome-scale assembly of the giantPleurodeles waltlgenome.</title>
        <authorList>
            <person name="Brown T."/>
            <person name="Elewa A."/>
            <person name="Iarovenko S."/>
            <person name="Subramanian E."/>
            <person name="Araus A.J."/>
            <person name="Petzold A."/>
            <person name="Susuki M."/>
            <person name="Suzuki K.-i.T."/>
            <person name="Hayashi T."/>
            <person name="Toyoda A."/>
            <person name="Oliveira C."/>
            <person name="Osipova E."/>
            <person name="Leigh N.D."/>
            <person name="Simon A."/>
            <person name="Yun M.H."/>
        </authorList>
    </citation>
    <scope>NUCLEOTIDE SEQUENCE</scope>
    <source>
        <strain evidence="1">20211129_DDA</strain>
        <tissue evidence="1">Liver</tissue>
    </source>
</reference>
<dbReference type="AlphaFoldDB" id="A0AAV7L9C8"/>
<organism evidence="1 2">
    <name type="scientific">Pleurodeles waltl</name>
    <name type="common">Iberian ribbed newt</name>
    <dbReference type="NCBI Taxonomy" id="8319"/>
    <lineage>
        <taxon>Eukaryota</taxon>
        <taxon>Metazoa</taxon>
        <taxon>Chordata</taxon>
        <taxon>Craniata</taxon>
        <taxon>Vertebrata</taxon>
        <taxon>Euteleostomi</taxon>
        <taxon>Amphibia</taxon>
        <taxon>Batrachia</taxon>
        <taxon>Caudata</taxon>
        <taxon>Salamandroidea</taxon>
        <taxon>Salamandridae</taxon>
        <taxon>Pleurodelinae</taxon>
        <taxon>Pleurodeles</taxon>
    </lineage>
</organism>
<evidence type="ECO:0000313" key="2">
    <source>
        <dbReference type="Proteomes" id="UP001066276"/>
    </source>
</evidence>
<proteinExistence type="predicted"/>